<keyword evidence="4" id="KW-1185">Reference proteome</keyword>
<proteinExistence type="inferred from homology"/>
<dbReference type="PANTHER" id="PTHR40841:SF2">
    <property type="entry name" value="SIDEROPHORE-DEGRADING ESTERASE (EUROFUNG)"/>
    <property type="match status" value="1"/>
</dbReference>
<dbReference type="InterPro" id="IPR000801">
    <property type="entry name" value="Esterase-like"/>
</dbReference>
<comment type="similarity">
    <text evidence="1">Belongs to the esterase D family.</text>
</comment>
<dbReference type="PANTHER" id="PTHR40841">
    <property type="entry name" value="SIDEROPHORE TRIACETYLFUSARININE C ESTERASE"/>
    <property type="match status" value="1"/>
</dbReference>
<keyword evidence="2 3" id="KW-0378">Hydrolase</keyword>
<dbReference type="EMBL" id="JACTVA010000024">
    <property type="protein sequence ID" value="MBC9207981.1"/>
    <property type="molecule type" value="Genomic_DNA"/>
</dbReference>
<evidence type="ECO:0000256" key="1">
    <source>
        <dbReference type="ARBA" id="ARBA00005622"/>
    </source>
</evidence>
<dbReference type="Proteomes" id="UP000626026">
    <property type="component" value="Unassembled WGS sequence"/>
</dbReference>
<evidence type="ECO:0000256" key="2">
    <source>
        <dbReference type="ARBA" id="ARBA00022801"/>
    </source>
</evidence>
<accession>A0ABR7RMZ0</accession>
<comment type="caution">
    <text evidence="3">The sequence shown here is derived from an EMBL/GenBank/DDBJ whole genome shotgun (WGS) entry which is preliminary data.</text>
</comment>
<dbReference type="InterPro" id="IPR052558">
    <property type="entry name" value="Siderophore_Hydrolase_D"/>
</dbReference>
<gene>
    <name evidence="3" type="ORF">IBL26_14140</name>
</gene>
<dbReference type="Gene3D" id="3.40.50.1820">
    <property type="entry name" value="alpha/beta hydrolase"/>
    <property type="match status" value="1"/>
</dbReference>
<organism evidence="3 4">
    <name type="scientific">Teichococcus aerophilus</name>
    <dbReference type="NCBI Taxonomy" id="1224513"/>
    <lineage>
        <taxon>Bacteria</taxon>
        <taxon>Pseudomonadati</taxon>
        <taxon>Pseudomonadota</taxon>
        <taxon>Alphaproteobacteria</taxon>
        <taxon>Acetobacterales</taxon>
        <taxon>Roseomonadaceae</taxon>
        <taxon>Roseomonas</taxon>
    </lineage>
</organism>
<protein>
    <submittedName>
        <fullName evidence="3">Alpha/beta hydrolase</fullName>
    </submittedName>
</protein>
<dbReference type="InterPro" id="IPR029058">
    <property type="entry name" value="AB_hydrolase_fold"/>
</dbReference>
<reference evidence="3 4" key="1">
    <citation type="journal article" date="2013" name="Int. J. Syst. Evol. Microbiol.">
        <title>Roseomonas aerophila sp. nov., isolated from air.</title>
        <authorList>
            <person name="Kim S.J."/>
            <person name="Weon H.Y."/>
            <person name="Ahn J.H."/>
            <person name="Hong S.B."/>
            <person name="Seok S.J."/>
            <person name="Whang K.S."/>
            <person name="Kwon S.W."/>
        </authorList>
    </citation>
    <scope>NUCLEOTIDE SEQUENCE [LARGE SCALE GENOMIC DNA]</scope>
    <source>
        <strain evidence="3 4">NBRC 108923</strain>
    </source>
</reference>
<name>A0ABR7RMZ0_9PROT</name>
<sequence>MSTAAPPCVAEVPPVIPPVFLAGTEAHGLHAAAGEYRLWLAIPQVPPPPGGFPVLTLLDANASFATVTEIARQGAVRAGATGIGATVVAGIAYPGEAPYHRARRGLDYTPGPPAEETVAHASGGRDAFLALLRGPVAELVAARCPVDTTRQVLAGHSLAGFFTLDVLAHDPDAFTDYIAISPSIWWDQPRLLAGLRQARQPARAPRVAIGVGEWEQGLTPWEAGAPEAARTAERRGRRAMVDNARAMAERIASTNAEVSFRVYPEENHGSVLPVAISRALRFVLGQGGGASAPGV</sequence>
<dbReference type="GO" id="GO:0016787">
    <property type="term" value="F:hydrolase activity"/>
    <property type="evidence" value="ECO:0007669"/>
    <property type="project" value="UniProtKB-KW"/>
</dbReference>
<dbReference type="SUPFAM" id="SSF53474">
    <property type="entry name" value="alpha/beta-Hydrolases"/>
    <property type="match status" value="1"/>
</dbReference>
<evidence type="ECO:0000313" key="3">
    <source>
        <dbReference type="EMBL" id="MBC9207981.1"/>
    </source>
</evidence>
<dbReference type="Pfam" id="PF00756">
    <property type="entry name" value="Esterase"/>
    <property type="match status" value="1"/>
</dbReference>
<evidence type="ECO:0000313" key="4">
    <source>
        <dbReference type="Proteomes" id="UP000626026"/>
    </source>
</evidence>